<dbReference type="Proteomes" id="UP001466331">
    <property type="component" value="Unassembled WGS sequence"/>
</dbReference>
<dbReference type="RefSeq" id="WP_420068684.1">
    <property type="nucleotide sequence ID" value="NZ_JBCHKQ010000001.1"/>
</dbReference>
<dbReference type="InterPro" id="IPR041468">
    <property type="entry name" value="HTH_ParB/Spo0J"/>
</dbReference>
<dbReference type="SMART" id="SM00470">
    <property type="entry name" value="ParB"/>
    <property type="match status" value="1"/>
</dbReference>
<dbReference type="Pfam" id="PF23552">
    <property type="entry name" value="ParB_C"/>
    <property type="match status" value="1"/>
</dbReference>
<evidence type="ECO:0000259" key="4">
    <source>
        <dbReference type="PROSITE" id="PS50943"/>
    </source>
</evidence>
<organism evidence="5 6">
    <name type="scientific">Rarispira pelagica</name>
    <dbReference type="NCBI Taxonomy" id="3141764"/>
    <lineage>
        <taxon>Bacteria</taxon>
        <taxon>Pseudomonadati</taxon>
        <taxon>Spirochaetota</taxon>
        <taxon>Spirochaetia</taxon>
        <taxon>Winmispirales</taxon>
        <taxon>Winmispiraceae</taxon>
        <taxon>Rarispira</taxon>
    </lineage>
</organism>
<protein>
    <submittedName>
        <fullName evidence="5">ParB/RepB/Spo0J family partition protein</fullName>
    </submittedName>
</protein>
<keyword evidence="6" id="KW-1185">Reference proteome</keyword>
<dbReference type="PANTHER" id="PTHR33375">
    <property type="entry name" value="CHROMOSOME-PARTITIONING PROTEIN PARB-RELATED"/>
    <property type="match status" value="1"/>
</dbReference>
<evidence type="ECO:0000256" key="1">
    <source>
        <dbReference type="ARBA" id="ARBA00006295"/>
    </source>
</evidence>
<gene>
    <name evidence="5" type="ORF">WKV44_01630</name>
</gene>
<dbReference type="CDD" id="cd16393">
    <property type="entry name" value="SPO0J_N"/>
    <property type="match status" value="1"/>
</dbReference>
<evidence type="ECO:0000256" key="3">
    <source>
        <dbReference type="ARBA" id="ARBA00023125"/>
    </source>
</evidence>
<dbReference type="Pfam" id="PF02195">
    <property type="entry name" value="ParB_N"/>
    <property type="match status" value="1"/>
</dbReference>
<reference evidence="5 6" key="1">
    <citation type="submission" date="2024-03" db="EMBL/GenBank/DDBJ databases">
        <title>Ignisphaera cupida sp. nov., a hyperthermophilic hydrolytic archaeon from a hot spring of Kamchatka, and proposal of Ignisphaeraceae fam. nov.</title>
        <authorList>
            <person name="Podosokorskaya O.A."/>
            <person name="Elcheninov A.G."/>
            <person name="Maltseva A.I."/>
            <person name="Zayulina K.S."/>
            <person name="Novikov A."/>
            <person name="Merkel A.Y."/>
        </authorList>
    </citation>
    <scope>NUCLEOTIDE SEQUENCE [LARGE SCALE GENOMIC DNA]</scope>
    <source>
        <strain evidence="5 6">38H-sp</strain>
    </source>
</reference>
<dbReference type="InterPro" id="IPR036086">
    <property type="entry name" value="ParB/Sulfiredoxin_sf"/>
</dbReference>
<feature type="domain" description="HTH cro/C1-type" evidence="4">
    <location>
        <begin position="131"/>
        <end position="157"/>
    </location>
</feature>
<comment type="similarity">
    <text evidence="1">Belongs to the ParB family.</text>
</comment>
<keyword evidence="2" id="KW-0159">Chromosome partition</keyword>
<evidence type="ECO:0000313" key="5">
    <source>
        <dbReference type="EMBL" id="MEM5947234.1"/>
    </source>
</evidence>
<dbReference type="InterPro" id="IPR004437">
    <property type="entry name" value="ParB/RepB/Spo0J"/>
</dbReference>
<dbReference type="Gene3D" id="1.10.10.2830">
    <property type="match status" value="1"/>
</dbReference>
<sequence>MAKKALGKGIDALLGAIDKEDNSGLTEIDIDELVANKEQPRKHFDDSSLEELASSIKEKGVLQPILVEELPEGRYRIVAGERRYRAAKIAGLEKVPVIIRSFTEQERLEIALIENIQREDLSPIEEALAYKDLMNHASITQDELAKRLGKSRPAIANALRLLQLPEKMQKALEEKKISPGHARAILSVVNPAAMEKLYQRIIAEGLSVREAERLAAELNSGRLQKSKTDTVEPSRTNDPFLRQLEEKCIEKFGTKVRIKGSLKRGTLQIDYYSADDLTRIIDLLIK</sequence>
<keyword evidence="3" id="KW-0238">DNA-binding</keyword>
<accession>A0ABU9U9S4</accession>
<name>A0ABU9U9S4_9SPIR</name>
<dbReference type="InterPro" id="IPR050336">
    <property type="entry name" value="Chromosome_partition/occlusion"/>
</dbReference>
<dbReference type="SUPFAM" id="SSF110849">
    <property type="entry name" value="ParB/Sulfiredoxin"/>
    <property type="match status" value="1"/>
</dbReference>
<dbReference type="Pfam" id="PF17762">
    <property type="entry name" value="HTH_ParB"/>
    <property type="match status" value="1"/>
</dbReference>
<dbReference type="NCBIfam" id="TIGR00180">
    <property type="entry name" value="parB_part"/>
    <property type="match status" value="1"/>
</dbReference>
<comment type="caution">
    <text evidence="5">The sequence shown here is derived from an EMBL/GenBank/DDBJ whole genome shotgun (WGS) entry which is preliminary data.</text>
</comment>
<dbReference type="EMBL" id="JBCHKQ010000001">
    <property type="protein sequence ID" value="MEM5947234.1"/>
    <property type="molecule type" value="Genomic_DNA"/>
</dbReference>
<dbReference type="InterPro" id="IPR003115">
    <property type="entry name" value="ParB_N"/>
</dbReference>
<proteinExistence type="inferred from homology"/>
<evidence type="ECO:0000313" key="6">
    <source>
        <dbReference type="Proteomes" id="UP001466331"/>
    </source>
</evidence>
<evidence type="ECO:0000256" key="2">
    <source>
        <dbReference type="ARBA" id="ARBA00022829"/>
    </source>
</evidence>
<dbReference type="PROSITE" id="PS50943">
    <property type="entry name" value="HTH_CROC1"/>
    <property type="match status" value="1"/>
</dbReference>
<dbReference type="InterPro" id="IPR057240">
    <property type="entry name" value="ParB_dimer_C"/>
</dbReference>
<dbReference type="PANTHER" id="PTHR33375:SF1">
    <property type="entry name" value="CHROMOSOME-PARTITIONING PROTEIN PARB-RELATED"/>
    <property type="match status" value="1"/>
</dbReference>
<dbReference type="InterPro" id="IPR001387">
    <property type="entry name" value="Cro/C1-type_HTH"/>
</dbReference>
<dbReference type="Gene3D" id="3.90.1530.30">
    <property type="match status" value="1"/>
</dbReference>